<feature type="transmembrane region" description="Helical" evidence="7">
    <location>
        <begin position="321"/>
        <end position="341"/>
    </location>
</feature>
<evidence type="ECO:0000313" key="9">
    <source>
        <dbReference type="EMBL" id="GFG67290.1"/>
    </source>
</evidence>
<keyword evidence="2" id="KW-0813">Transport</keyword>
<evidence type="ECO:0000256" key="5">
    <source>
        <dbReference type="ARBA" id="ARBA00022989"/>
    </source>
</evidence>
<dbReference type="Pfam" id="PF07690">
    <property type="entry name" value="MFS_1"/>
    <property type="match status" value="1"/>
</dbReference>
<dbReference type="Gene3D" id="1.20.1250.20">
    <property type="entry name" value="MFS general substrate transporter like domains"/>
    <property type="match status" value="1"/>
</dbReference>
<dbReference type="PROSITE" id="PS00217">
    <property type="entry name" value="SUGAR_TRANSPORT_2"/>
    <property type="match status" value="1"/>
</dbReference>
<dbReference type="PROSITE" id="PS50850">
    <property type="entry name" value="MFS"/>
    <property type="match status" value="1"/>
</dbReference>
<accession>A0ABQ1BU69</accession>
<feature type="transmembrane region" description="Helical" evidence="7">
    <location>
        <begin position="443"/>
        <end position="463"/>
    </location>
</feature>
<dbReference type="EMBL" id="BLKU01000005">
    <property type="protein sequence ID" value="GFG67290.1"/>
    <property type="molecule type" value="Genomic_DNA"/>
</dbReference>
<name>A0ABQ1BU69_9MYCO</name>
<protein>
    <submittedName>
        <fullName evidence="9">MFS transporter</fullName>
    </submittedName>
</protein>
<feature type="transmembrane region" description="Helical" evidence="7">
    <location>
        <begin position="98"/>
        <end position="121"/>
    </location>
</feature>
<evidence type="ECO:0000256" key="1">
    <source>
        <dbReference type="ARBA" id="ARBA00004651"/>
    </source>
</evidence>
<keyword evidence="6 7" id="KW-0472">Membrane</keyword>
<feature type="transmembrane region" description="Helical" evidence="7">
    <location>
        <begin position="232"/>
        <end position="251"/>
    </location>
</feature>
<gene>
    <name evidence="9" type="ORF">MKUB_47800</name>
</gene>
<feature type="transmembrane region" description="Helical" evidence="7">
    <location>
        <begin position="413"/>
        <end position="437"/>
    </location>
</feature>
<feature type="transmembrane region" description="Helical" evidence="7">
    <location>
        <begin position="196"/>
        <end position="220"/>
    </location>
</feature>
<reference evidence="9 10" key="1">
    <citation type="journal article" date="2019" name="Emerg. Microbes Infect.">
        <title>Comprehensive subspecies identification of 175 nontuberculous mycobacteria species based on 7547 genomic profiles.</title>
        <authorList>
            <person name="Matsumoto Y."/>
            <person name="Kinjo T."/>
            <person name="Motooka D."/>
            <person name="Nabeya D."/>
            <person name="Jung N."/>
            <person name="Uechi K."/>
            <person name="Horii T."/>
            <person name="Iida T."/>
            <person name="Fujita J."/>
            <person name="Nakamura S."/>
        </authorList>
    </citation>
    <scope>NUCLEOTIDE SEQUENCE [LARGE SCALE GENOMIC DNA]</scope>
    <source>
        <strain evidence="9 10">JCM 13573</strain>
    </source>
</reference>
<evidence type="ECO:0000256" key="4">
    <source>
        <dbReference type="ARBA" id="ARBA00022692"/>
    </source>
</evidence>
<feature type="domain" description="Major facilitator superfamily (MFS) profile" evidence="8">
    <location>
        <begin position="57"/>
        <end position="468"/>
    </location>
</feature>
<dbReference type="InterPro" id="IPR005829">
    <property type="entry name" value="Sugar_transporter_CS"/>
</dbReference>
<evidence type="ECO:0000256" key="7">
    <source>
        <dbReference type="SAM" id="Phobius"/>
    </source>
</evidence>
<dbReference type="PROSITE" id="PS00216">
    <property type="entry name" value="SUGAR_TRANSPORT_1"/>
    <property type="match status" value="1"/>
</dbReference>
<dbReference type="PANTHER" id="PTHR43045:SF2">
    <property type="entry name" value="INNER MEMBRANE METABOLITE TRANSPORT PROTEIN YHJE"/>
    <property type="match status" value="1"/>
</dbReference>
<keyword evidence="4 7" id="KW-0812">Transmembrane</keyword>
<dbReference type="PANTHER" id="PTHR43045">
    <property type="entry name" value="SHIKIMATE TRANSPORTER"/>
    <property type="match status" value="1"/>
</dbReference>
<feature type="transmembrane region" description="Helical" evidence="7">
    <location>
        <begin position="160"/>
        <end position="184"/>
    </location>
</feature>
<keyword evidence="10" id="KW-1185">Reference proteome</keyword>
<keyword evidence="3" id="KW-1003">Cell membrane</keyword>
<feature type="transmembrane region" description="Helical" evidence="7">
    <location>
        <begin position="133"/>
        <end position="154"/>
    </location>
</feature>
<evidence type="ECO:0000256" key="6">
    <source>
        <dbReference type="ARBA" id="ARBA00023136"/>
    </source>
</evidence>
<dbReference type="InterPro" id="IPR036259">
    <property type="entry name" value="MFS_trans_sf"/>
</dbReference>
<evidence type="ECO:0000313" key="10">
    <source>
        <dbReference type="Proteomes" id="UP000465306"/>
    </source>
</evidence>
<dbReference type="Proteomes" id="UP000465306">
    <property type="component" value="Unassembled WGS sequence"/>
</dbReference>
<feature type="transmembrane region" description="Helical" evidence="7">
    <location>
        <begin position="72"/>
        <end position="92"/>
    </location>
</feature>
<dbReference type="SUPFAM" id="SSF103473">
    <property type="entry name" value="MFS general substrate transporter"/>
    <property type="match status" value="1"/>
</dbReference>
<comment type="subcellular location">
    <subcellularLocation>
        <location evidence="1">Cell membrane</location>
        <topology evidence="1">Multi-pass membrane protein</topology>
    </subcellularLocation>
</comment>
<feature type="transmembrane region" description="Helical" evidence="7">
    <location>
        <begin position="377"/>
        <end position="401"/>
    </location>
</feature>
<evidence type="ECO:0000256" key="3">
    <source>
        <dbReference type="ARBA" id="ARBA00022475"/>
    </source>
</evidence>
<feature type="transmembrane region" description="Helical" evidence="7">
    <location>
        <begin position="353"/>
        <end position="371"/>
    </location>
</feature>
<proteinExistence type="predicted"/>
<sequence length="475" mass="49562">MIACAAQFSDTQEIARRFDVKGPGISHTVVAVQVQGKQRHHVAATVKDAPATPMKRIAAACLVGSAIEYYDFLIYGTAAALVFPFVFFPHLSPAVATIASMGTFATAFLSRPLGAAVFGYFGDRLGRKKTLVATLLIMAVSTVTVGLVPSTAVIGMAAPLILVALRLLQGFAVGGEWAGSALLSAEYAPAGKRGRYGMFTLLGGGTAAVLSSLTFLGVSSTIGENSPAFLQWGWRIPFLISAALIAIALYVRLNINETPVFAQEKARDLIPKTPIAEVLRLQRREIVLAGGSILGGFGFAYTSSTFLAIYAHSHLGYSRGFIWTVSALGGLASITCVALSATLSDRVGRRRMMLVGWLGCLPWSFVVIPLMDTGEPALYAVAIVGMSSLAGIGSGPTAAFIPELFATRYRYSGSALALNTAGVLGGAVPPLIAGTLLVTYGSWAIGVMLAALGLISLVCTYLLPETNGTALSADA</sequence>
<organism evidence="9 10">
    <name type="scientific">Mycobacterium kubicae</name>
    <dbReference type="NCBI Taxonomy" id="120959"/>
    <lineage>
        <taxon>Bacteria</taxon>
        <taxon>Bacillati</taxon>
        <taxon>Actinomycetota</taxon>
        <taxon>Actinomycetes</taxon>
        <taxon>Mycobacteriales</taxon>
        <taxon>Mycobacteriaceae</taxon>
        <taxon>Mycobacterium</taxon>
        <taxon>Mycobacterium simiae complex</taxon>
    </lineage>
</organism>
<comment type="caution">
    <text evidence="9">The sequence shown here is derived from an EMBL/GenBank/DDBJ whole genome shotgun (WGS) entry which is preliminary data.</text>
</comment>
<keyword evidence="5 7" id="KW-1133">Transmembrane helix</keyword>
<evidence type="ECO:0000259" key="8">
    <source>
        <dbReference type="PROSITE" id="PS50850"/>
    </source>
</evidence>
<feature type="transmembrane region" description="Helical" evidence="7">
    <location>
        <begin position="286"/>
        <end position="309"/>
    </location>
</feature>
<evidence type="ECO:0000256" key="2">
    <source>
        <dbReference type="ARBA" id="ARBA00022448"/>
    </source>
</evidence>
<dbReference type="InterPro" id="IPR020846">
    <property type="entry name" value="MFS_dom"/>
</dbReference>
<dbReference type="CDD" id="cd17369">
    <property type="entry name" value="MFS_ShiA_like"/>
    <property type="match status" value="1"/>
</dbReference>
<dbReference type="InterPro" id="IPR011701">
    <property type="entry name" value="MFS"/>
</dbReference>